<dbReference type="Pfam" id="PF01381">
    <property type="entry name" value="HTH_3"/>
    <property type="match status" value="1"/>
</dbReference>
<dbReference type="InterPro" id="IPR010982">
    <property type="entry name" value="Lambda_DNA-bd_dom_sf"/>
</dbReference>
<feature type="domain" description="HTH cro/C1-type" evidence="1">
    <location>
        <begin position="43"/>
        <end position="93"/>
    </location>
</feature>
<dbReference type="OrthoDB" id="4407249at2"/>
<dbReference type="Proteomes" id="UP000068137">
    <property type="component" value="Chromosome"/>
</dbReference>
<accession>A0A0M4LYB6</accession>
<proteinExistence type="predicted"/>
<dbReference type="AlphaFoldDB" id="A0A0M4LYB6"/>
<dbReference type="EMBL" id="CP012390">
    <property type="protein sequence ID" value="ALE18765.1"/>
    <property type="molecule type" value="Genomic_DNA"/>
</dbReference>
<dbReference type="RefSeq" id="WP_053961712.1">
    <property type="nucleotide sequence ID" value="NZ_CP012390.1"/>
</dbReference>
<dbReference type="SUPFAM" id="SSF47413">
    <property type="entry name" value="lambda repressor-like DNA-binding domains"/>
    <property type="match status" value="1"/>
</dbReference>
<sequence length="110" mass="12653">MARPVTVPPLEYFPNWPDRKGADTARVLDDPHVEAVRLAIVRLYAEREARGLSWRQLDELTSVNYATLRKMVTGEQWPRAEHIAACELSLGIQLWPALEVVRQSLAKYQR</sequence>
<evidence type="ECO:0000259" key="1">
    <source>
        <dbReference type="Pfam" id="PF01381"/>
    </source>
</evidence>
<name>A0A0M4LYB6_9ACTN</name>
<evidence type="ECO:0000313" key="3">
    <source>
        <dbReference type="Proteomes" id="UP000068137"/>
    </source>
</evidence>
<dbReference type="KEGG" id="cbq:AL705_02790"/>
<organism evidence="2 3">
    <name type="scientific">Lawsonella clevelandensis</name>
    <dbReference type="NCBI Taxonomy" id="1528099"/>
    <lineage>
        <taxon>Bacteria</taxon>
        <taxon>Bacillati</taxon>
        <taxon>Actinomycetota</taxon>
        <taxon>Actinomycetes</taxon>
        <taxon>Mycobacteriales</taxon>
        <taxon>Lawsonellaceae</taxon>
        <taxon>Lawsonella</taxon>
    </lineage>
</organism>
<dbReference type="InterPro" id="IPR001387">
    <property type="entry name" value="Cro/C1-type_HTH"/>
</dbReference>
<protein>
    <recommendedName>
        <fullName evidence="1">HTH cro/C1-type domain-containing protein</fullName>
    </recommendedName>
</protein>
<dbReference type="GO" id="GO:0003677">
    <property type="term" value="F:DNA binding"/>
    <property type="evidence" value="ECO:0007669"/>
    <property type="project" value="InterPro"/>
</dbReference>
<reference evidence="2 3" key="1">
    <citation type="journal article" date="2015" name="Genome Announc.">
        <title>Complete Genome Sequences for Two Strains of a Novel Fastidious, Partially Acid-Fast, Gram-Positive Corynebacterineae Bacterium, Derived from Human Clinical Samples.</title>
        <authorList>
            <person name="Nicholson A.C."/>
            <person name="Bell M."/>
            <person name="Humrighouse B.W."/>
            <person name="McQuiston J.R."/>
        </authorList>
    </citation>
    <scope>NUCLEOTIDE SEQUENCE [LARGE SCALE GENOMIC DNA]</scope>
    <source>
        <strain evidence="2 3">X1698</strain>
    </source>
</reference>
<evidence type="ECO:0000313" key="2">
    <source>
        <dbReference type="EMBL" id="ALE18765.1"/>
    </source>
</evidence>
<gene>
    <name evidence="2" type="ORF">AL705_02790</name>
</gene>
<dbReference type="CDD" id="cd00093">
    <property type="entry name" value="HTH_XRE"/>
    <property type="match status" value="1"/>
</dbReference>